<reference evidence="2 3" key="1">
    <citation type="submission" date="2018-11" db="EMBL/GenBank/DDBJ databases">
        <authorList>
            <consortium name="Pathogen Informatics"/>
        </authorList>
    </citation>
    <scope>NUCLEOTIDE SEQUENCE [LARGE SCALE GENOMIC DNA]</scope>
</reference>
<accession>A0A3P7WQM4</accession>
<feature type="domain" description="BRO1" evidence="1">
    <location>
        <begin position="1"/>
        <end position="371"/>
    </location>
</feature>
<evidence type="ECO:0000313" key="3">
    <source>
        <dbReference type="Proteomes" id="UP000050761"/>
    </source>
</evidence>
<dbReference type="PANTHER" id="PTHR23030">
    <property type="entry name" value="PCD6 INTERACTING PROTEIN-RELATED"/>
    <property type="match status" value="1"/>
</dbReference>
<dbReference type="InterPro" id="IPR004328">
    <property type="entry name" value="BRO1_dom"/>
</dbReference>
<dbReference type="OrthoDB" id="5865703at2759"/>
<dbReference type="PANTHER" id="PTHR23030:SF39">
    <property type="entry name" value="PROGRAMMED CELL DEATH 6-INTERACTING PROTEIN"/>
    <property type="match status" value="1"/>
</dbReference>
<evidence type="ECO:0000313" key="4">
    <source>
        <dbReference type="WBParaSite" id="HPBE_0000508401-mRNA-1"/>
    </source>
</evidence>
<dbReference type="Pfam" id="PF03097">
    <property type="entry name" value="BRO1"/>
    <property type="match status" value="2"/>
</dbReference>
<evidence type="ECO:0000313" key="2">
    <source>
        <dbReference type="EMBL" id="VDO63341.1"/>
    </source>
</evidence>
<dbReference type="Proteomes" id="UP000050761">
    <property type="component" value="Unassembled WGS sequence"/>
</dbReference>
<proteinExistence type="predicted"/>
<name>A0A3P7WQM4_HELPZ</name>
<dbReference type="Gene3D" id="1.20.140.50">
    <property type="entry name" value="alix/aip1 like domains"/>
    <property type="match status" value="1"/>
</dbReference>
<dbReference type="InterPro" id="IPR025304">
    <property type="entry name" value="ALIX_V_dom"/>
</dbReference>
<dbReference type="Pfam" id="PF13949">
    <property type="entry name" value="ALIX_LYPXL_bnd"/>
    <property type="match status" value="2"/>
</dbReference>
<protein>
    <submittedName>
        <fullName evidence="4">BRO1 domain-containing protein</fullName>
    </submittedName>
</protein>
<sequence>MTALFKGLSAASTSSADLTGPIEDFHRLRQRACSQPTAHLQTLMNSLAEYYDQLMAFEKKIEHSAARLEGFRWNDAFDNGKSFFGKAQNAVADMSLERAAVLFNYGAVLSQIAASQSFLSDDETKTAAKMFQQSAGVFVHLRDVVQLSTLKNLTTDLNPSTLATFSSIMLAQAQEAFYRKAYAGPVEALFGRYPRNYTRVFDPGVIQLDGMKVQSIYIKIMAYKMNPSALVKIAAQAGDLYSEASKSMDLSKNYWKKEWLNVVSGKAFGFQAIAELHQAQVHWERHEVGERLSRLKHAYEGLEKMKRRMPASCFREQVSEIENAQKAANSDNRLIYHERIPEHFTLPALPRANLAKPTPLSNPLYAGFKGSIVASLSVPDVLPEDVKRKSSKVKDAGGVKEMRKKLNELSSLQKQNSQLLVEIDRILVDENHSDADLRKQLQSDRVRISSDQVVGPFVEEISKHHTDLIQSSEVDKALKNLFDANEKAIDMLSRSEEINLKLTSSAAEDLTKNGNDFLQVDDDVYIQESVDKASVFCRCKPKGSSQRGQTLRSLDVAYDAFNEIRAKLDPKIKFYNEMITSLRRLRSKVKDFSFARQTEKEELLRGRKAAASSRGGAETKVAANATSAPSTFPQMASAATTTVPTVSAYPTQPYPTGAAPMTGMTAPVPMPPLPQLVYPQYPVYAATQPAPALAQPQPLYGYMPTTAPATTTSAPLYSTTQQQYPAQSYVGSSAPWPAQ</sequence>
<keyword evidence="3" id="KW-1185">Reference proteome</keyword>
<evidence type="ECO:0000259" key="1">
    <source>
        <dbReference type="PROSITE" id="PS51180"/>
    </source>
</evidence>
<dbReference type="GO" id="GO:0043328">
    <property type="term" value="P:protein transport to vacuole involved in ubiquitin-dependent protein catabolic process via the multivesicular body sorting pathway"/>
    <property type="evidence" value="ECO:0007669"/>
    <property type="project" value="TreeGrafter"/>
</dbReference>
<dbReference type="InterPro" id="IPR038499">
    <property type="entry name" value="BRO1_sf"/>
</dbReference>
<dbReference type="AlphaFoldDB" id="A0A3P7WQM4"/>
<dbReference type="PROSITE" id="PS51180">
    <property type="entry name" value="BRO1"/>
    <property type="match status" value="1"/>
</dbReference>
<dbReference type="WBParaSite" id="HPBE_0000508401-mRNA-1">
    <property type="protein sequence ID" value="HPBE_0000508401-mRNA-1"/>
    <property type="gene ID" value="HPBE_0000508401"/>
</dbReference>
<dbReference type="Gene3D" id="1.25.40.280">
    <property type="entry name" value="alix/aip1 like domains"/>
    <property type="match status" value="1"/>
</dbReference>
<dbReference type="SMART" id="SM01041">
    <property type="entry name" value="BRO1"/>
    <property type="match status" value="1"/>
</dbReference>
<reference evidence="4" key="2">
    <citation type="submission" date="2019-09" db="UniProtKB">
        <authorList>
            <consortium name="WormBaseParasite"/>
        </authorList>
    </citation>
    <scope>IDENTIFICATION</scope>
</reference>
<dbReference type="EMBL" id="UZAH01025410">
    <property type="protein sequence ID" value="VDO63341.1"/>
    <property type="molecule type" value="Genomic_DNA"/>
</dbReference>
<organism evidence="2">
    <name type="scientific">Heligmosomoides polygyrus</name>
    <name type="common">Parasitic roundworm</name>
    <dbReference type="NCBI Taxonomy" id="6339"/>
    <lineage>
        <taxon>Eukaryota</taxon>
        <taxon>Metazoa</taxon>
        <taxon>Ecdysozoa</taxon>
        <taxon>Nematoda</taxon>
        <taxon>Chromadorea</taxon>
        <taxon>Rhabditida</taxon>
        <taxon>Rhabditina</taxon>
        <taxon>Rhabditomorpha</taxon>
        <taxon>Strongyloidea</taxon>
        <taxon>Heligmosomidae</taxon>
        <taxon>Heligmosomoides</taxon>
    </lineage>
</organism>
<gene>
    <name evidence="2" type="ORF">HPBE_LOCUS5085</name>
</gene>
<dbReference type="GO" id="GO:0005768">
    <property type="term" value="C:endosome"/>
    <property type="evidence" value="ECO:0007669"/>
    <property type="project" value="UniProtKB-SubCell"/>
</dbReference>